<dbReference type="AlphaFoldDB" id="A0AAE1LKN4"/>
<comment type="caution">
    <text evidence="1">The sequence shown here is derived from an EMBL/GenBank/DDBJ whole genome shotgun (WGS) entry which is preliminary data.</text>
</comment>
<protein>
    <submittedName>
        <fullName evidence="1">UPF0678 fatty acid-binding protein</fullName>
    </submittedName>
</protein>
<reference evidence="1" key="2">
    <citation type="journal article" date="2023" name="BMC Genomics">
        <title>Pest status, molecular evolution, and epigenetic factors derived from the genome assembly of Frankliniella fusca, a thysanopteran phytovirus vector.</title>
        <authorList>
            <person name="Catto M.A."/>
            <person name="Labadie P.E."/>
            <person name="Jacobson A.L."/>
            <person name="Kennedy G.G."/>
            <person name="Srinivasan R."/>
            <person name="Hunt B.G."/>
        </authorList>
    </citation>
    <scope>NUCLEOTIDE SEQUENCE</scope>
    <source>
        <strain evidence="1">PL_HMW_Pooled</strain>
    </source>
</reference>
<evidence type="ECO:0000313" key="2">
    <source>
        <dbReference type="Proteomes" id="UP001219518"/>
    </source>
</evidence>
<gene>
    <name evidence="1" type="ORF">KUF71_010749</name>
</gene>
<dbReference type="Proteomes" id="UP001219518">
    <property type="component" value="Unassembled WGS sequence"/>
</dbReference>
<name>A0AAE1LKN4_9NEOP</name>
<proteinExistence type="predicted"/>
<keyword evidence="2" id="KW-1185">Reference proteome</keyword>
<evidence type="ECO:0000313" key="1">
    <source>
        <dbReference type="EMBL" id="KAK3921577.1"/>
    </source>
</evidence>
<reference evidence="1" key="1">
    <citation type="submission" date="2021-07" db="EMBL/GenBank/DDBJ databases">
        <authorList>
            <person name="Catto M.A."/>
            <person name="Jacobson A."/>
            <person name="Kennedy G."/>
            <person name="Labadie P."/>
            <person name="Hunt B.G."/>
            <person name="Srinivasan R."/>
        </authorList>
    </citation>
    <scope>NUCLEOTIDE SEQUENCE</scope>
    <source>
        <strain evidence="1">PL_HMW_Pooled</strain>
        <tissue evidence="1">Head</tissue>
    </source>
</reference>
<dbReference type="EMBL" id="JAHWGI010001040">
    <property type="protein sequence ID" value="KAK3921577.1"/>
    <property type="molecule type" value="Genomic_DNA"/>
</dbReference>
<organism evidence="1 2">
    <name type="scientific">Frankliniella fusca</name>
    <dbReference type="NCBI Taxonomy" id="407009"/>
    <lineage>
        <taxon>Eukaryota</taxon>
        <taxon>Metazoa</taxon>
        <taxon>Ecdysozoa</taxon>
        <taxon>Arthropoda</taxon>
        <taxon>Hexapoda</taxon>
        <taxon>Insecta</taxon>
        <taxon>Pterygota</taxon>
        <taxon>Neoptera</taxon>
        <taxon>Paraneoptera</taxon>
        <taxon>Thysanoptera</taxon>
        <taxon>Terebrantia</taxon>
        <taxon>Thripoidea</taxon>
        <taxon>Thripidae</taxon>
        <taxon>Frankliniella</taxon>
    </lineage>
</organism>
<accession>A0AAE1LKN4</accession>
<sequence>MRQQLSDWYLKLIHSETEYSHEIPDRYKPERDVTLLQAVYSNLRLKVLLRNTRTLFGLVDMNLCKLSLCLIWTWECPIHGEQFLVLKSHNHNFLALNFSCSSISFDKGVYFTLKILCFPPYMVGKAKTSMSSSKVRDKGMLPSPGAILTPESATKPLVNKVSC</sequence>